<accession>A0AAV7TBF0</accession>
<sequence length="116" mass="12812">MDGKVSDTPEIDPTMVTFMKKFAKDSKKGLDRSWRSCQDKLLDLTGPLTKILEMAFIAKESETPVDTDMLIDLAQRAICQLGNTNCAISSERRSILMCIDPKLSDLASSFALPSLP</sequence>
<dbReference type="AlphaFoldDB" id="A0AAV7TBF0"/>
<gene>
    <name evidence="1" type="ORF">NDU88_005381</name>
</gene>
<dbReference type="EMBL" id="JANPWB010000007">
    <property type="protein sequence ID" value="KAJ1173550.1"/>
    <property type="molecule type" value="Genomic_DNA"/>
</dbReference>
<keyword evidence="2" id="KW-1185">Reference proteome</keyword>
<proteinExistence type="predicted"/>
<protein>
    <submittedName>
        <fullName evidence="1">Uncharacterized protein</fullName>
    </submittedName>
</protein>
<evidence type="ECO:0000313" key="2">
    <source>
        <dbReference type="Proteomes" id="UP001066276"/>
    </source>
</evidence>
<evidence type="ECO:0000313" key="1">
    <source>
        <dbReference type="EMBL" id="KAJ1173550.1"/>
    </source>
</evidence>
<comment type="caution">
    <text evidence="1">The sequence shown here is derived from an EMBL/GenBank/DDBJ whole genome shotgun (WGS) entry which is preliminary data.</text>
</comment>
<dbReference type="Proteomes" id="UP001066276">
    <property type="component" value="Chromosome 4_1"/>
</dbReference>
<organism evidence="1 2">
    <name type="scientific">Pleurodeles waltl</name>
    <name type="common">Iberian ribbed newt</name>
    <dbReference type="NCBI Taxonomy" id="8319"/>
    <lineage>
        <taxon>Eukaryota</taxon>
        <taxon>Metazoa</taxon>
        <taxon>Chordata</taxon>
        <taxon>Craniata</taxon>
        <taxon>Vertebrata</taxon>
        <taxon>Euteleostomi</taxon>
        <taxon>Amphibia</taxon>
        <taxon>Batrachia</taxon>
        <taxon>Caudata</taxon>
        <taxon>Salamandroidea</taxon>
        <taxon>Salamandridae</taxon>
        <taxon>Pleurodelinae</taxon>
        <taxon>Pleurodeles</taxon>
    </lineage>
</organism>
<name>A0AAV7TBF0_PLEWA</name>
<reference evidence="1" key="1">
    <citation type="journal article" date="2022" name="bioRxiv">
        <title>Sequencing and chromosome-scale assembly of the giantPleurodeles waltlgenome.</title>
        <authorList>
            <person name="Brown T."/>
            <person name="Elewa A."/>
            <person name="Iarovenko S."/>
            <person name="Subramanian E."/>
            <person name="Araus A.J."/>
            <person name="Petzold A."/>
            <person name="Susuki M."/>
            <person name="Suzuki K.-i.T."/>
            <person name="Hayashi T."/>
            <person name="Toyoda A."/>
            <person name="Oliveira C."/>
            <person name="Osipova E."/>
            <person name="Leigh N.D."/>
            <person name="Simon A."/>
            <person name="Yun M.H."/>
        </authorList>
    </citation>
    <scope>NUCLEOTIDE SEQUENCE</scope>
    <source>
        <strain evidence="1">20211129_DDA</strain>
        <tissue evidence="1">Liver</tissue>
    </source>
</reference>